<dbReference type="EMBL" id="NQVE01000215">
    <property type="protein sequence ID" value="RAL38160.1"/>
    <property type="molecule type" value="Genomic_DNA"/>
</dbReference>
<dbReference type="Gene3D" id="1.20.5.1150">
    <property type="entry name" value="Ribosomal protein S8"/>
    <property type="match status" value="1"/>
</dbReference>
<dbReference type="PANTHER" id="PTHR21109:SF0">
    <property type="entry name" value="SMALL RIBOSOMAL SUBUNIT PROTEIN BS21M"/>
    <property type="match status" value="1"/>
</dbReference>
<evidence type="ECO:0000256" key="3">
    <source>
        <dbReference type="ARBA" id="ARBA00023274"/>
    </source>
</evidence>
<sequence>MAVSSIATLSSFFLPSKPPSLRAPPVHLSLSSDNSFPILRTAKGDWAPLVKTTDNHPFQSPPSDNFAIASVVCPSLAYANTLYFSACNVSLFVDEDEPEERLISRFRREVSKVGLIQECRRRRFFENKQEKKKRKSRDAARRNSRRRKLAFEDRREAMARKNDTDLKNDTASDEEDEDDNWELPPGSLMV</sequence>
<protein>
    <recommendedName>
        <fullName evidence="7">30S ribosomal protein S21, chloroplastic</fullName>
    </recommendedName>
</protein>
<accession>A0A328CZM8</accession>
<keyword evidence="2" id="KW-0689">Ribosomal protein</keyword>
<keyword evidence="6" id="KW-1185">Reference proteome</keyword>
<dbReference type="Pfam" id="PF01165">
    <property type="entry name" value="Ribosomal_S21"/>
    <property type="match status" value="1"/>
</dbReference>
<evidence type="ECO:0008006" key="7">
    <source>
        <dbReference type="Google" id="ProtNLM"/>
    </source>
</evidence>
<feature type="compositionally biased region" description="Basic residues" evidence="4">
    <location>
        <begin position="130"/>
        <end position="148"/>
    </location>
</feature>
<feature type="compositionally biased region" description="Basic and acidic residues" evidence="4">
    <location>
        <begin position="149"/>
        <end position="170"/>
    </location>
</feature>
<evidence type="ECO:0000256" key="4">
    <source>
        <dbReference type="SAM" id="MobiDB-lite"/>
    </source>
</evidence>
<dbReference type="AlphaFoldDB" id="A0A328CZM8"/>
<dbReference type="GO" id="GO:1990904">
    <property type="term" value="C:ribonucleoprotein complex"/>
    <property type="evidence" value="ECO:0007669"/>
    <property type="project" value="UniProtKB-KW"/>
</dbReference>
<evidence type="ECO:0000256" key="2">
    <source>
        <dbReference type="ARBA" id="ARBA00022980"/>
    </source>
</evidence>
<proteinExistence type="inferred from homology"/>
<organism evidence="5 6">
    <name type="scientific">Cuscuta australis</name>
    <dbReference type="NCBI Taxonomy" id="267555"/>
    <lineage>
        <taxon>Eukaryota</taxon>
        <taxon>Viridiplantae</taxon>
        <taxon>Streptophyta</taxon>
        <taxon>Embryophyta</taxon>
        <taxon>Tracheophyta</taxon>
        <taxon>Spermatophyta</taxon>
        <taxon>Magnoliopsida</taxon>
        <taxon>eudicotyledons</taxon>
        <taxon>Gunneridae</taxon>
        <taxon>Pentapetalae</taxon>
        <taxon>asterids</taxon>
        <taxon>lamiids</taxon>
        <taxon>Solanales</taxon>
        <taxon>Convolvulaceae</taxon>
        <taxon>Cuscuteae</taxon>
        <taxon>Cuscuta</taxon>
        <taxon>Cuscuta subgen. Grammica</taxon>
        <taxon>Cuscuta sect. Cleistogrammica</taxon>
    </lineage>
</organism>
<comment type="similarity">
    <text evidence="1">Belongs to the bacterial ribosomal protein bS21 family.</text>
</comment>
<reference evidence="5 6" key="1">
    <citation type="submission" date="2018-06" db="EMBL/GenBank/DDBJ databases">
        <title>The Genome of Cuscuta australis (Dodder) Provides Insight into the Evolution of Plant Parasitism.</title>
        <authorList>
            <person name="Liu H."/>
        </authorList>
    </citation>
    <scope>NUCLEOTIDE SEQUENCE [LARGE SCALE GENOMIC DNA]</scope>
    <source>
        <strain evidence="6">cv. Yunnan</strain>
        <tissue evidence="5">Vines</tissue>
    </source>
</reference>
<dbReference type="GO" id="GO:0006412">
    <property type="term" value="P:translation"/>
    <property type="evidence" value="ECO:0007669"/>
    <property type="project" value="InterPro"/>
</dbReference>
<dbReference type="InterPro" id="IPR038380">
    <property type="entry name" value="Ribosomal_bS21_sf"/>
</dbReference>
<dbReference type="GO" id="GO:0003735">
    <property type="term" value="F:structural constituent of ribosome"/>
    <property type="evidence" value="ECO:0007669"/>
    <property type="project" value="InterPro"/>
</dbReference>
<keyword evidence="3" id="KW-0687">Ribonucleoprotein</keyword>
<dbReference type="NCBIfam" id="TIGR00030">
    <property type="entry name" value="S21p"/>
    <property type="match status" value="1"/>
</dbReference>
<comment type="caution">
    <text evidence="5">The sequence shown here is derived from an EMBL/GenBank/DDBJ whole genome shotgun (WGS) entry which is preliminary data.</text>
</comment>
<dbReference type="Proteomes" id="UP000249390">
    <property type="component" value="Unassembled WGS sequence"/>
</dbReference>
<dbReference type="HAMAP" id="MF_00358">
    <property type="entry name" value="Ribosomal_bS21"/>
    <property type="match status" value="1"/>
</dbReference>
<gene>
    <name evidence="5" type="ORF">DM860_000854</name>
</gene>
<dbReference type="InterPro" id="IPR001911">
    <property type="entry name" value="Ribosomal_bS21"/>
</dbReference>
<evidence type="ECO:0000256" key="1">
    <source>
        <dbReference type="ARBA" id="ARBA00006640"/>
    </source>
</evidence>
<evidence type="ECO:0000313" key="6">
    <source>
        <dbReference type="Proteomes" id="UP000249390"/>
    </source>
</evidence>
<dbReference type="PANTHER" id="PTHR21109">
    <property type="entry name" value="MITOCHONDRIAL 28S RIBOSOMAL PROTEIN S21"/>
    <property type="match status" value="1"/>
</dbReference>
<dbReference type="GO" id="GO:0005840">
    <property type="term" value="C:ribosome"/>
    <property type="evidence" value="ECO:0007669"/>
    <property type="project" value="UniProtKB-KW"/>
</dbReference>
<feature type="compositionally biased region" description="Acidic residues" evidence="4">
    <location>
        <begin position="171"/>
        <end position="181"/>
    </location>
</feature>
<evidence type="ECO:0000313" key="5">
    <source>
        <dbReference type="EMBL" id="RAL38160.1"/>
    </source>
</evidence>
<name>A0A328CZM8_9ASTE</name>
<dbReference type="PRINTS" id="PR00976">
    <property type="entry name" value="RIBOSOMALS21"/>
</dbReference>
<feature type="region of interest" description="Disordered" evidence="4">
    <location>
        <begin position="127"/>
        <end position="190"/>
    </location>
</feature>